<dbReference type="GeneID" id="77676104"/>
<accession>A0A086J1K1</accession>
<gene>
    <name evidence="1" type="ORF">NESG_01131</name>
</gene>
<dbReference type="AlphaFoldDB" id="A0A086J1K1"/>
<dbReference type="RefSeq" id="XP_052904574.1">
    <property type="nucleotide sequence ID" value="XM_053048769.1"/>
</dbReference>
<evidence type="ECO:0000313" key="2">
    <source>
        <dbReference type="Proteomes" id="UP000054524"/>
    </source>
</evidence>
<protein>
    <submittedName>
        <fullName evidence="1">Uncharacterized protein</fullName>
    </submittedName>
</protein>
<organism evidence="1 2">
    <name type="scientific">Nematocida ausubeli (strain ATCC PRA-371 / ERTm2)</name>
    <name type="common">Nematode killer fungus</name>
    <dbReference type="NCBI Taxonomy" id="1913371"/>
    <lineage>
        <taxon>Eukaryota</taxon>
        <taxon>Fungi</taxon>
        <taxon>Fungi incertae sedis</taxon>
        <taxon>Microsporidia</taxon>
        <taxon>Nematocida</taxon>
    </lineage>
</organism>
<name>A0A086J1K1_NEMA1</name>
<dbReference type="Proteomes" id="UP000054524">
    <property type="component" value="Unassembled WGS sequence"/>
</dbReference>
<dbReference type="HOGENOM" id="CLU_116830_0_0_1"/>
<reference evidence="1 2" key="1">
    <citation type="journal article" date="2014" name="Genome Announc.">
        <title>Genome Sequence of the Microsporidian Species Nematocida sp1 Strain ERTm6 (ATCC PRA-372).</title>
        <authorList>
            <person name="Bakowski M.A."/>
            <person name="Priest M."/>
            <person name="Young S."/>
            <person name="Cuomo C.A."/>
            <person name="Troemel E.R."/>
        </authorList>
    </citation>
    <scope>NUCLEOTIDE SEQUENCE [LARGE SCALE GENOMIC DNA]</scope>
    <source>
        <strain evidence="1 2">ERTm6</strain>
    </source>
</reference>
<dbReference type="OrthoDB" id="2186377at2759"/>
<proteinExistence type="predicted"/>
<keyword evidence="2" id="KW-1185">Reference proteome</keyword>
<dbReference type="EMBL" id="AKIJ01000003">
    <property type="protein sequence ID" value="KFG26019.1"/>
    <property type="molecule type" value="Genomic_DNA"/>
</dbReference>
<comment type="caution">
    <text evidence="1">The sequence shown here is derived from an EMBL/GenBank/DDBJ whole genome shotgun (WGS) entry which is preliminary data.</text>
</comment>
<evidence type="ECO:0000313" key="1">
    <source>
        <dbReference type="EMBL" id="KFG26019.1"/>
    </source>
</evidence>
<sequence length="203" mass="24013">MGKKQDIHTSVPRRAKCAVKQILDQALQKKGAQKEETDYSWISDEVKKLQTPGMRRDLLACMFKRINNWYEMQIDKNCSLQIGIFYLKITYFLYTLQFDSSIFPLCEDDTLLKVEMSYTIIESLSAEPLPKEMQEIISYLIYKNDLRIVLKWKEHMHLANPEIQQIEENINSWFNSSPSINQEAMQEYMKLKHAYLVMQSLLK</sequence>